<accession>A0A5J4U7L4</accession>
<comment type="caution">
    <text evidence="1">The sequence shown here is derived from an EMBL/GenBank/DDBJ whole genome shotgun (WGS) entry which is preliminary data.</text>
</comment>
<protein>
    <submittedName>
        <fullName evidence="1">Uncharacterized protein</fullName>
    </submittedName>
</protein>
<dbReference type="AlphaFoldDB" id="A0A5J4U7L4"/>
<reference evidence="1 2" key="1">
    <citation type="submission" date="2019-03" db="EMBL/GenBank/DDBJ databases">
        <title>Single cell metagenomics reveals metabolic interactions within the superorganism composed of flagellate Streblomastix strix and complex community of Bacteroidetes bacteria on its surface.</title>
        <authorList>
            <person name="Treitli S.C."/>
            <person name="Kolisko M."/>
            <person name="Husnik F."/>
            <person name="Keeling P."/>
            <person name="Hampl V."/>
        </authorList>
    </citation>
    <scope>NUCLEOTIDE SEQUENCE [LARGE SCALE GENOMIC DNA]</scope>
    <source>
        <strain evidence="1">ST1C</strain>
    </source>
</reference>
<feature type="non-terminal residue" evidence="1">
    <location>
        <position position="50"/>
    </location>
</feature>
<evidence type="ECO:0000313" key="2">
    <source>
        <dbReference type="Proteomes" id="UP000324800"/>
    </source>
</evidence>
<proteinExistence type="predicted"/>
<gene>
    <name evidence="1" type="ORF">EZS28_038270</name>
</gene>
<dbReference type="Proteomes" id="UP000324800">
    <property type="component" value="Unassembled WGS sequence"/>
</dbReference>
<name>A0A5J4U7L4_9EUKA</name>
<sequence>MHQDWNVQLVQQSALVLSGLAECEDNHTDILSGDFTSLIRTYIQSFDSLK</sequence>
<dbReference type="EMBL" id="SNRW01019637">
    <property type="protein sequence ID" value="KAA6366203.1"/>
    <property type="molecule type" value="Genomic_DNA"/>
</dbReference>
<organism evidence="1 2">
    <name type="scientific">Streblomastix strix</name>
    <dbReference type="NCBI Taxonomy" id="222440"/>
    <lineage>
        <taxon>Eukaryota</taxon>
        <taxon>Metamonada</taxon>
        <taxon>Preaxostyla</taxon>
        <taxon>Oxymonadida</taxon>
        <taxon>Streblomastigidae</taxon>
        <taxon>Streblomastix</taxon>
    </lineage>
</organism>
<evidence type="ECO:0000313" key="1">
    <source>
        <dbReference type="EMBL" id="KAA6366203.1"/>
    </source>
</evidence>